<accession>A0A812S582</accession>
<reference evidence="2" key="1">
    <citation type="submission" date="2021-02" db="EMBL/GenBank/DDBJ databases">
        <authorList>
            <person name="Dougan E. K."/>
            <person name="Rhodes N."/>
            <person name="Thang M."/>
            <person name="Chan C."/>
        </authorList>
    </citation>
    <scope>NUCLEOTIDE SEQUENCE</scope>
</reference>
<evidence type="ECO:0000313" key="2">
    <source>
        <dbReference type="EMBL" id="CAE7467211.1"/>
    </source>
</evidence>
<dbReference type="Proteomes" id="UP000649617">
    <property type="component" value="Unassembled WGS sequence"/>
</dbReference>
<dbReference type="AlphaFoldDB" id="A0A812S582"/>
<keyword evidence="3" id="KW-1185">Reference proteome</keyword>
<feature type="compositionally biased region" description="Low complexity" evidence="1">
    <location>
        <begin position="900"/>
        <end position="933"/>
    </location>
</feature>
<evidence type="ECO:0000313" key="3">
    <source>
        <dbReference type="Proteomes" id="UP000649617"/>
    </source>
</evidence>
<protein>
    <submittedName>
        <fullName evidence="2">Uncharacterized protein</fullName>
    </submittedName>
</protein>
<feature type="region of interest" description="Disordered" evidence="1">
    <location>
        <begin position="891"/>
        <end position="933"/>
    </location>
</feature>
<comment type="caution">
    <text evidence="2">The sequence shown here is derived from an EMBL/GenBank/DDBJ whole genome shotgun (WGS) entry which is preliminary data.</text>
</comment>
<feature type="compositionally biased region" description="Low complexity" evidence="1">
    <location>
        <begin position="954"/>
        <end position="964"/>
    </location>
</feature>
<sequence>MAGTIMDEGIGLVGGRNYQVRILAEPYIFTKDSAEQCSIPDFLTGVCRSLDTKAVNSASVILDVDVIIQNMGDGCWNVLKIIYLESRRQTFGRRSPENDELAEGIHYINSFAPECSALNEQTYWILTNIKPESGSPLAGWPEMKVRSMCQNKSRGVSGAVSKNAFLLTAYSLNGAFAEHILPLVSFVTADYRAINSGPSRPTTRPTTQVLNLNQGVLPSDATLDPEAFIKLVGPLFGDARKKDILAVLKRCATFVFTNSDMCVRLPSERSDAIVHRIAKRNVHKDLLADKDKPFYNTFKQGVTVYGADYAADVEREQAMIDERAEFLARFPNVKNYVEHCNNTLQKWLQPVRVLPDSPDSPQQIAEQAPGDLRLSRYVGAGRKANRVDRASFDIATSSERKARRIRGKSPVPESAFLGVSISASPAPLRPDEQETLVPEVDPDEEASGLWSCYLRRKPPASVLYVVMGKQVIKKKLSCHYPCAKKGKTRFLLKTNLTKNPRGSKAQVKTWRATPSPVNVRVDRLKWKRNLKDFIGVDEDTAVKILTKDGLLPDWTRVKCPFCNLGAVSGLKSRGRLTPRYRCRRKACHKFILPQHLHPIFTSTMGPEGHSLALQASALLLRLAGVPLSSIHIVLGINHKALEKMEKNLATTRKAFVDAEQARMVLGNGKGAKWTEIEADEVVFDKCLIPAENAANPNKTMKWDQWLGMVPRGKPSSLVLFRLRSLITHKRAPGPGAVRKEDWVKIANHKWLKDRSVILRTDSARSYRTKIRGVLHDAVLHQKKKVLRGGKMVWKPPTFVRLAKHQLPDGRRITVKAGTQVIDRAWRFMKERVKINQNPKTGSNLLVAKIRAAQYEYWQRGKDMWVSTGTFLTWYMDSITAKHKGAQFGTGLPSVPAGSGPEAVAPHAPSAALAKQKSGIPSLPGGSSSLTGSHSLSGGDALFNSKASWKDGHGSHPSSGRRPSGFGAGFGGGKENAGGSKGFNLPPLGGSMGPMDGRKSSGTGKKSPGARYLKMARYQPGMPQQMSSLPAVRPALPTAAGMPGVAGVPSAGHARPDALPEVGGGATRQSYFGAHAARMLG</sequence>
<dbReference type="EMBL" id="CAJNIZ010023213">
    <property type="protein sequence ID" value="CAE7467211.1"/>
    <property type="molecule type" value="Genomic_DNA"/>
</dbReference>
<feature type="region of interest" description="Disordered" evidence="1">
    <location>
        <begin position="946"/>
        <end position="1010"/>
    </location>
</feature>
<dbReference type="OrthoDB" id="419923at2759"/>
<evidence type="ECO:0000256" key="1">
    <source>
        <dbReference type="SAM" id="MobiDB-lite"/>
    </source>
</evidence>
<organism evidence="2 3">
    <name type="scientific">Symbiodinium pilosum</name>
    <name type="common">Dinoflagellate</name>
    <dbReference type="NCBI Taxonomy" id="2952"/>
    <lineage>
        <taxon>Eukaryota</taxon>
        <taxon>Sar</taxon>
        <taxon>Alveolata</taxon>
        <taxon>Dinophyceae</taxon>
        <taxon>Suessiales</taxon>
        <taxon>Symbiodiniaceae</taxon>
        <taxon>Symbiodinium</taxon>
    </lineage>
</organism>
<feature type="compositionally biased region" description="Gly residues" evidence="1">
    <location>
        <begin position="965"/>
        <end position="980"/>
    </location>
</feature>
<proteinExistence type="predicted"/>
<name>A0A812S582_SYMPI</name>
<gene>
    <name evidence="2" type="ORF">SPIL2461_LOCUS11760</name>
</gene>